<reference evidence="2 3" key="1">
    <citation type="submission" date="2024-10" db="EMBL/GenBank/DDBJ databases">
        <authorList>
            <person name="Topkara A.R."/>
            <person name="Saygin H."/>
        </authorList>
    </citation>
    <scope>NUCLEOTIDE SEQUENCE [LARGE SCALE GENOMIC DNA]</scope>
    <source>
        <strain evidence="2 3">M3C6</strain>
    </source>
</reference>
<dbReference type="EMBL" id="JBICRM010000006">
    <property type="protein sequence ID" value="MFG1703768.1"/>
    <property type="molecule type" value="Genomic_DNA"/>
</dbReference>
<feature type="region of interest" description="Disordered" evidence="1">
    <location>
        <begin position="71"/>
        <end position="90"/>
    </location>
</feature>
<sequence length="140" mass="15903">MPTDNSVHLIEAARRRRELTRSKAVQALRELQRDGTSVTFEVVAHAAGVSRSWLYNQPDLRAEIQRLRELTRSSGQPTIPPGQRATDASLRQRLDETTARLQELRQENERLRRQLAAALGEQRAERLAPRRRGSTTIGPC</sequence>
<dbReference type="InterPro" id="IPR046229">
    <property type="entry name" value="TnpC-like"/>
</dbReference>
<comment type="caution">
    <text evidence="2">The sequence shown here is derived from an EMBL/GenBank/DDBJ whole genome shotgun (WGS) entry which is preliminary data.</text>
</comment>
<evidence type="ECO:0000256" key="1">
    <source>
        <dbReference type="SAM" id="MobiDB-lite"/>
    </source>
</evidence>
<accession>A0ABW7A9S7</accession>
<protein>
    <submittedName>
        <fullName evidence="2">DUF6262 family protein</fullName>
    </submittedName>
</protein>
<organism evidence="2 3">
    <name type="scientific">Nonomuraea marmarensis</name>
    <dbReference type="NCBI Taxonomy" id="3351344"/>
    <lineage>
        <taxon>Bacteria</taxon>
        <taxon>Bacillati</taxon>
        <taxon>Actinomycetota</taxon>
        <taxon>Actinomycetes</taxon>
        <taxon>Streptosporangiales</taxon>
        <taxon>Streptosporangiaceae</taxon>
        <taxon>Nonomuraea</taxon>
    </lineage>
</organism>
<name>A0ABW7A9S7_9ACTN</name>
<proteinExistence type="predicted"/>
<evidence type="ECO:0000313" key="2">
    <source>
        <dbReference type="EMBL" id="MFG1703768.1"/>
    </source>
</evidence>
<dbReference type="Proteomes" id="UP001603978">
    <property type="component" value="Unassembled WGS sequence"/>
</dbReference>
<keyword evidence="3" id="KW-1185">Reference proteome</keyword>
<gene>
    <name evidence="2" type="ORF">ACFLIM_11290</name>
</gene>
<dbReference type="Pfam" id="PF19776">
    <property type="entry name" value="DUF6262"/>
    <property type="match status" value="1"/>
</dbReference>
<feature type="region of interest" description="Disordered" evidence="1">
    <location>
        <begin position="120"/>
        <end position="140"/>
    </location>
</feature>
<evidence type="ECO:0000313" key="3">
    <source>
        <dbReference type="Proteomes" id="UP001603978"/>
    </source>
</evidence>
<dbReference type="RefSeq" id="WP_393164453.1">
    <property type="nucleotide sequence ID" value="NZ_JBICRM010000006.1"/>
</dbReference>